<sequence>MPLQIQNWQGREGAIQLCSFEAVKNKAFICDECGIHEDGSVPTIWCEFPQGHKDNLSYHKECFITILRKATKDKNVARCVEDDFRATMLKNIRASYKEEDIKVTTVAVSIPMIEQLSEAEPVIQQLSDTKAENQSLKQSGFSLEDLGASDESAMKEMLRKATKKKKNHYTKQKQEEEPEDEPSINPDEDAPSSRPEMKPQGEPTDCLIF</sequence>
<dbReference type="AlphaFoldDB" id="A0A834GU79"/>
<proteinExistence type="predicted"/>
<reference evidence="2" key="1">
    <citation type="submission" date="2019-11" db="EMBL/GenBank/DDBJ databases">
        <authorList>
            <person name="Liu Y."/>
            <person name="Hou J."/>
            <person name="Li T.-Q."/>
            <person name="Guan C.-H."/>
            <person name="Wu X."/>
            <person name="Wu H.-Z."/>
            <person name="Ling F."/>
            <person name="Zhang R."/>
            <person name="Shi X.-G."/>
            <person name="Ren J.-P."/>
            <person name="Chen E.-F."/>
            <person name="Sun J.-M."/>
        </authorList>
    </citation>
    <scope>NUCLEOTIDE SEQUENCE</scope>
    <source>
        <strain evidence="2">Adult_tree_wgs_1</strain>
        <tissue evidence="2">Leaves</tissue>
    </source>
</reference>
<dbReference type="EMBL" id="WJXA01000005">
    <property type="protein sequence ID" value="KAF7142429.1"/>
    <property type="molecule type" value="Genomic_DNA"/>
</dbReference>
<comment type="caution">
    <text evidence="2">The sequence shown here is derived from an EMBL/GenBank/DDBJ whole genome shotgun (WGS) entry which is preliminary data.</text>
</comment>
<dbReference type="OrthoDB" id="10441956at2759"/>
<dbReference type="Proteomes" id="UP000626092">
    <property type="component" value="Unassembled WGS sequence"/>
</dbReference>
<gene>
    <name evidence="2" type="ORF">RHSIM_Rhsim05G0009500</name>
</gene>
<evidence type="ECO:0000256" key="1">
    <source>
        <dbReference type="SAM" id="MobiDB-lite"/>
    </source>
</evidence>
<name>A0A834GU79_RHOSS</name>
<feature type="compositionally biased region" description="Acidic residues" evidence="1">
    <location>
        <begin position="176"/>
        <end position="190"/>
    </location>
</feature>
<feature type="compositionally biased region" description="Basic residues" evidence="1">
    <location>
        <begin position="160"/>
        <end position="171"/>
    </location>
</feature>
<feature type="region of interest" description="Disordered" evidence="1">
    <location>
        <begin position="152"/>
        <end position="209"/>
    </location>
</feature>
<evidence type="ECO:0000313" key="3">
    <source>
        <dbReference type="Proteomes" id="UP000626092"/>
    </source>
</evidence>
<organism evidence="2 3">
    <name type="scientific">Rhododendron simsii</name>
    <name type="common">Sims's rhododendron</name>
    <dbReference type="NCBI Taxonomy" id="118357"/>
    <lineage>
        <taxon>Eukaryota</taxon>
        <taxon>Viridiplantae</taxon>
        <taxon>Streptophyta</taxon>
        <taxon>Embryophyta</taxon>
        <taxon>Tracheophyta</taxon>
        <taxon>Spermatophyta</taxon>
        <taxon>Magnoliopsida</taxon>
        <taxon>eudicotyledons</taxon>
        <taxon>Gunneridae</taxon>
        <taxon>Pentapetalae</taxon>
        <taxon>asterids</taxon>
        <taxon>Ericales</taxon>
        <taxon>Ericaceae</taxon>
        <taxon>Ericoideae</taxon>
        <taxon>Rhodoreae</taxon>
        <taxon>Rhododendron</taxon>
    </lineage>
</organism>
<keyword evidence="3" id="KW-1185">Reference proteome</keyword>
<evidence type="ECO:0000313" key="2">
    <source>
        <dbReference type="EMBL" id="KAF7142429.1"/>
    </source>
</evidence>
<accession>A0A834GU79</accession>
<protein>
    <submittedName>
        <fullName evidence="2">Uncharacterized protein</fullName>
    </submittedName>
</protein>